<sequence>MNFTALPAPEDDDLSALAAANMHTDDSRGLAPGVYLSDPQGHAQLVGTNDRAVIVVDLGGVIQVGGINVEDADHLERFAARLTELAARLRKRQTEGDPNSGAPAWIAGLTNREGAASKAGIR</sequence>
<dbReference type="AlphaFoldDB" id="A0A495JWV0"/>
<comment type="caution">
    <text evidence="1">The sequence shown here is derived from an EMBL/GenBank/DDBJ whole genome shotgun (WGS) entry which is preliminary data.</text>
</comment>
<accession>A0A495JWV0</accession>
<dbReference type="EMBL" id="RBKT01000001">
    <property type="protein sequence ID" value="RKR92649.1"/>
    <property type="molecule type" value="Genomic_DNA"/>
</dbReference>
<name>A0A495JWV0_9ACTN</name>
<dbReference type="Proteomes" id="UP000277671">
    <property type="component" value="Unassembled WGS sequence"/>
</dbReference>
<evidence type="ECO:0000313" key="2">
    <source>
        <dbReference type="Proteomes" id="UP000277671"/>
    </source>
</evidence>
<gene>
    <name evidence="1" type="ORF">BDK92_7091</name>
</gene>
<evidence type="ECO:0000313" key="1">
    <source>
        <dbReference type="EMBL" id="RKR92649.1"/>
    </source>
</evidence>
<keyword evidence="2" id="KW-1185">Reference proteome</keyword>
<proteinExistence type="predicted"/>
<reference evidence="1 2" key="1">
    <citation type="submission" date="2018-10" db="EMBL/GenBank/DDBJ databases">
        <title>Sequencing the genomes of 1000 actinobacteria strains.</title>
        <authorList>
            <person name="Klenk H.-P."/>
        </authorList>
    </citation>
    <scope>NUCLEOTIDE SEQUENCE [LARGE SCALE GENOMIC DNA]</scope>
    <source>
        <strain evidence="1 2">DSM 45175</strain>
    </source>
</reference>
<dbReference type="RefSeq" id="WP_121160607.1">
    <property type="nucleotide sequence ID" value="NZ_RBKT01000001.1"/>
</dbReference>
<organism evidence="1 2">
    <name type="scientific">Micromonospora pisi</name>
    <dbReference type="NCBI Taxonomy" id="589240"/>
    <lineage>
        <taxon>Bacteria</taxon>
        <taxon>Bacillati</taxon>
        <taxon>Actinomycetota</taxon>
        <taxon>Actinomycetes</taxon>
        <taxon>Micromonosporales</taxon>
        <taxon>Micromonosporaceae</taxon>
        <taxon>Micromonospora</taxon>
    </lineage>
</organism>
<protein>
    <submittedName>
        <fullName evidence="1">Uncharacterized protein</fullName>
    </submittedName>
</protein>